<keyword evidence="1" id="KW-0732">Signal</keyword>
<evidence type="ECO:0000313" key="3">
    <source>
        <dbReference type="Proteomes" id="UP000017081"/>
    </source>
</evidence>
<proteinExistence type="predicted"/>
<dbReference type="PROSITE" id="PS51257">
    <property type="entry name" value="PROKAR_LIPOPROTEIN"/>
    <property type="match status" value="1"/>
</dbReference>
<evidence type="ECO:0000256" key="1">
    <source>
        <dbReference type="SAM" id="SignalP"/>
    </source>
</evidence>
<accession>U7V781</accession>
<organism evidence="2 3">
    <name type="scientific">Cetobacterium somerae ATCC BAA-474</name>
    <dbReference type="NCBI Taxonomy" id="1319815"/>
    <lineage>
        <taxon>Bacteria</taxon>
        <taxon>Fusobacteriati</taxon>
        <taxon>Fusobacteriota</taxon>
        <taxon>Fusobacteriia</taxon>
        <taxon>Fusobacteriales</taxon>
        <taxon>Fusobacteriaceae</taxon>
        <taxon>Cetobacterium</taxon>
    </lineage>
</organism>
<evidence type="ECO:0008006" key="4">
    <source>
        <dbReference type="Google" id="ProtNLM"/>
    </source>
</evidence>
<reference evidence="2 3" key="1">
    <citation type="submission" date="2013-08" db="EMBL/GenBank/DDBJ databases">
        <authorList>
            <person name="Weinstock G."/>
            <person name="Sodergren E."/>
            <person name="Wylie T."/>
            <person name="Fulton L."/>
            <person name="Fulton R."/>
            <person name="Fronick C."/>
            <person name="O'Laughlin M."/>
            <person name="Godfrey J."/>
            <person name="Miner T."/>
            <person name="Herter B."/>
            <person name="Appelbaum E."/>
            <person name="Cordes M."/>
            <person name="Lek S."/>
            <person name="Wollam A."/>
            <person name="Pepin K.H."/>
            <person name="Palsikar V.B."/>
            <person name="Mitreva M."/>
            <person name="Wilson R.K."/>
        </authorList>
    </citation>
    <scope>NUCLEOTIDE SEQUENCE [LARGE SCALE GENOMIC DNA]</scope>
    <source>
        <strain evidence="2 3">ATCC BAA-474</strain>
    </source>
</reference>
<sequence length="208" mass="23246">MLKKLAYLSPLALLMFQGCTSLMDGHLVAVDSYAPKPIPAGTYYLSSKGPEAGLQKQTFENSLQNMLASKGYTRTFVNKGANYNIVYDYTVAGPFTTEESFPAPVNEWWGVEQTYGGVHNGMFEEAWYSDNTQYVNYFVKALSLSAYANNIPLWRVKGHVQAETPDLNQDYQYLISGVSDYIDQSSGKVVYVNVVKNSKTGDYTATKW</sequence>
<keyword evidence="3" id="KW-1185">Reference proteome</keyword>
<name>U7V781_9FUSO</name>
<dbReference type="EMBL" id="AXZF01000123">
    <property type="protein sequence ID" value="ERT66999.1"/>
    <property type="molecule type" value="Genomic_DNA"/>
</dbReference>
<feature type="signal peptide" evidence="1">
    <location>
        <begin position="1"/>
        <end position="23"/>
    </location>
</feature>
<comment type="caution">
    <text evidence="2">The sequence shown here is derived from an EMBL/GenBank/DDBJ whole genome shotgun (WGS) entry which is preliminary data.</text>
</comment>
<dbReference type="AlphaFoldDB" id="U7V781"/>
<dbReference type="HOGENOM" id="CLU_1324465_0_0_0"/>
<gene>
    <name evidence="2" type="ORF">HMPREF0202_02465</name>
</gene>
<dbReference type="Proteomes" id="UP000017081">
    <property type="component" value="Unassembled WGS sequence"/>
</dbReference>
<dbReference type="STRING" id="1319815.HMPREF0202_02465"/>
<dbReference type="RefSeq" id="WP_023051995.1">
    <property type="nucleotide sequence ID" value="NZ_CP173065.2"/>
</dbReference>
<protein>
    <recommendedName>
        <fullName evidence="4">DUF4136 domain-containing protein</fullName>
    </recommendedName>
</protein>
<evidence type="ECO:0000313" key="2">
    <source>
        <dbReference type="EMBL" id="ERT66999.1"/>
    </source>
</evidence>
<feature type="chain" id="PRO_5004689120" description="DUF4136 domain-containing protein" evidence="1">
    <location>
        <begin position="24"/>
        <end position="208"/>
    </location>
</feature>